<dbReference type="GO" id="GO:0005576">
    <property type="term" value="C:extracellular region"/>
    <property type="evidence" value="ECO:0007669"/>
    <property type="project" value="InterPro"/>
</dbReference>
<dbReference type="InterPro" id="IPR010636">
    <property type="entry name" value="Class_II_hydrophobin"/>
</dbReference>
<evidence type="ECO:0000256" key="1">
    <source>
        <dbReference type="ARBA" id="ARBA00009576"/>
    </source>
</evidence>
<evidence type="ECO:0000313" key="5">
    <source>
        <dbReference type="Proteomes" id="UP000651452"/>
    </source>
</evidence>
<protein>
    <recommendedName>
        <fullName evidence="6">Cryparin</fullName>
    </recommendedName>
</protein>
<dbReference type="Gene3D" id="3.20.120.10">
    <property type="entry name" value="Hydrophobin"/>
    <property type="match status" value="1"/>
</dbReference>
<dbReference type="InterPro" id="IPR036686">
    <property type="entry name" value="Class_II_Hydrophobin_sf"/>
</dbReference>
<accession>A0A8H7JDE1</accession>
<gene>
    <name evidence="4" type="ORF">EKO04_001246</name>
</gene>
<dbReference type="OrthoDB" id="4500971at2759"/>
<proteinExistence type="inferred from homology"/>
<evidence type="ECO:0000313" key="4">
    <source>
        <dbReference type="EMBL" id="KAF9700293.1"/>
    </source>
</evidence>
<dbReference type="Pfam" id="PF06766">
    <property type="entry name" value="Hydrophobin_2"/>
    <property type="match status" value="1"/>
</dbReference>
<feature type="chain" id="PRO_5034378738" description="Cryparin" evidence="3">
    <location>
        <begin position="18"/>
        <end position="99"/>
    </location>
</feature>
<evidence type="ECO:0000256" key="2">
    <source>
        <dbReference type="ARBA" id="ARBA00023157"/>
    </source>
</evidence>
<evidence type="ECO:0008006" key="6">
    <source>
        <dbReference type="Google" id="ProtNLM"/>
    </source>
</evidence>
<dbReference type="AlphaFoldDB" id="A0A8H7JDE1"/>
<dbReference type="PANTHER" id="PTHR42341:SF2">
    <property type="entry name" value="HYDROPHOBIN"/>
    <property type="match status" value="1"/>
</dbReference>
<sequence length="99" mass="9786">MQFTLATITALMSLTSAAAITARSSTAGKLVSRQASVCGALATPVCCQLDVLGAANLNCENAGPVDTTEDFTALCAETGTSAQCCALPLGADALLCTAA</sequence>
<organism evidence="4 5">
    <name type="scientific">Ascochyta lentis</name>
    <dbReference type="NCBI Taxonomy" id="205686"/>
    <lineage>
        <taxon>Eukaryota</taxon>
        <taxon>Fungi</taxon>
        <taxon>Dikarya</taxon>
        <taxon>Ascomycota</taxon>
        <taxon>Pezizomycotina</taxon>
        <taxon>Dothideomycetes</taxon>
        <taxon>Pleosporomycetidae</taxon>
        <taxon>Pleosporales</taxon>
        <taxon>Pleosporineae</taxon>
        <taxon>Didymellaceae</taxon>
        <taxon>Ascochyta</taxon>
    </lineage>
</organism>
<feature type="signal peptide" evidence="3">
    <location>
        <begin position="1"/>
        <end position="17"/>
    </location>
</feature>
<reference evidence="4" key="2">
    <citation type="submission" date="2020-09" db="EMBL/GenBank/DDBJ databases">
        <title>Reference genome assembly for Australian Ascochyta lentis isolate Al4.</title>
        <authorList>
            <person name="Lee R.C."/>
            <person name="Farfan-Caceres L.M."/>
            <person name="Debler J.W."/>
            <person name="Williams A.H."/>
            <person name="Henares B.M."/>
        </authorList>
    </citation>
    <scope>NUCLEOTIDE SEQUENCE</scope>
    <source>
        <strain evidence="4">Al4</strain>
    </source>
</reference>
<dbReference type="EMBL" id="RZGK01000003">
    <property type="protein sequence ID" value="KAF9700293.1"/>
    <property type="molecule type" value="Genomic_DNA"/>
</dbReference>
<comment type="caution">
    <text evidence="4">The sequence shown here is derived from an EMBL/GenBank/DDBJ whole genome shotgun (WGS) entry which is preliminary data.</text>
</comment>
<dbReference type="SUPFAM" id="SSF101751">
    <property type="entry name" value="Hydrophobin II, HfbII"/>
    <property type="match status" value="1"/>
</dbReference>
<dbReference type="CDD" id="cd23508">
    <property type="entry name" value="hydrophobin_II"/>
    <property type="match status" value="1"/>
</dbReference>
<comment type="similarity">
    <text evidence="1">Belongs to the cerato-ulmin hydrophobin family.</text>
</comment>
<dbReference type="Proteomes" id="UP000651452">
    <property type="component" value="Unassembled WGS sequence"/>
</dbReference>
<evidence type="ECO:0000256" key="3">
    <source>
        <dbReference type="SAM" id="SignalP"/>
    </source>
</evidence>
<dbReference type="PANTHER" id="PTHR42341">
    <property type="entry name" value="HYDROPHOBIN"/>
    <property type="match status" value="1"/>
</dbReference>
<keyword evidence="3" id="KW-0732">Signal</keyword>
<reference evidence="4" key="1">
    <citation type="submission" date="2018-12" db="EMBL/GenBank/DDBJ databases">
        <authorList>
            <person name="Syme R.A."/>
            <person name="Farfan-Caceres L."/>
            <person name="Lichtenzveig J."/>
        </authorList>
    </citation>
    <scope>NUCLEOTIDE SEQUENCE</scope>
    <source>
        <strain evidence="4">Al4</strain>
    </source>
</reference>
<keyword evidence="5" id="KW-1185">Reference proteome</keyword>
<name>A0A8H7JDE1_9PLEO</name>
<keyword evidence="2" id="KW-1015">Disulfide bond</keyword>